<protein>
    <submittedName>
        <fullName evidence="2">Uncharacterized protein</fullName>
    </submittedName>
</protein>
<keyword evidence="3" id="KW-1185">Reference proteome</keyword>
<dbReference type="InParanoid" id="A0A0V0R4B3"/>
<evidence type="ECO:0000313" key="2">
    <source>
        <dbReference type="EMBL" id="KRX09324.1"/>
    </source>
</evidence>
<organism evidence="2 3">
    <name type="scientific">Pseudocohnilembus persalinus</name>
    <name type="common">Ciliate</name>
    <dbReference type="NCBI Taxonomy" id="266149"/>
    <lineage>
        <taxon>Eukaryota</taxon>
        <taxon>Sar</taxon>
        <taxon>Alveolata</taxon>
        <taxon>Ciliophora</taxon>
        <taxon>Intramacronucleata</taxon>
        <taxon>Oligohymenophorea</taxon>
        <taxon>Scuticociliatia</taxon>
        <taxon>Philasterida</taxon>
        <taxon>Pseudocohnilembidae</taxon>
        <taxon>Pseudocohnilembus</taxon>
    </lineage>
</organism>
<dbReference type="EMBL" id="LDAU01000052">
    <property type="protein sequence ID" value="KRX09324.1"/>
    <property type="molecule type" value="Genomic_DNA"/>
</dbReference>
<dbReference type="AlphaFoldDB" id="A0A0V0R4B3"/>
<reference evidence="2 3" key="1">
    <citation type="journal article" date="2015" name="Sci. Rep.">
        <title>Genome of the facultative scuticociliatosis pathogen Pseudocohnilembus persalinus provides insight into its virulence through horizontal gene transfer.</title>
        <authorList>
            <person name="Xiong J."/>
            <person name="Wang G."/>
            <person name="Cheng J."/>
            <person name="Tian M."/>
            <person name="Pan X."/>
            <person name="Warren A."/>
            <person name="Jiang C."/>
            <person name="Yuan D."/>
            <person name="Miao W."/>
        </authorList>
    </citation>
    <scope>NUCLEOTIDE SEQUENCE [LARGE SCALE GENOMIC DNA]</scope>
    <source>
        <strain evidence="2">36N120E</strain>
    </source>
</reference>
<evidence type="ECO:0000256" key="1">
    <source>
        <dbReference type="SAM" id="Coils"/>
    </source>
</evidence>
<gene>
    <name evidence="2" type="ORF">PPERSA_09208</name>
</gene>
<comment type="caution">
    <text evidence="2">The sequence shown here is derived from an EMBL/GenBank/DDBJ whole genome shotgun (WGS) entry which is preliminary data.</text>
</comment>
<feature type="coiled-coil region" evidence="1">
    <location>
        <begin position="223"/>
        <end position="294"/>
    </location>
</feature>
<dbReference type="Proteomes" id="UP000054937">
    <property type="component" value="Unassembled WGS sequence"/>
</dbReference>
<name>A0A0V0R4B3_PSEPJ</name>
<accession>A0A0V0R4B3</accession>
<sequence length="422" mass="51098">MESKKFKNSKFSKREDQINKKFKKYQDFSENFELYFDMIIYQQNTAPIIDDIKIKKYIEKNQHISHHNIAIKDIDVFKIQYYIQFENIFFEDQDLAYYLFLALEFGLFDLVKEILNYYNQNKNTIKIKVYEYPDLVNLYNYFFKIYDELDEQEEQQQIYGKILDNLIQSNPKYIQQQCEQQVQAYQNMQPLAFKDLIKRQVRINMQKGYAYNKEDFKGLVSLKIKEEQKLEKFLDDLQNQESELIQQQINDLKEENRNYKKQNQELIAELQKQKENTQQLVQDYNQKLKEKITEIKKKATFEILSNNNNFSNNNQNNNQNNYYNNNIYHNNNNQHNVKNVPQQQNIQQNQGTHFEETEQYCQSNSVIQVKNCGCLVCKNCLRLFIMMRKPSRPYTGLTYKCWKCKNSLFSEEDYLEATNEDE</sequence>
<proteinExistence type="predicted"/>
<keyword evidence="1" id="KW-0175">Coiled coil</keyword>
<evidence type="ECO:0000313" key="3">
    <source>
        <dbReference type="Proteomes" id="UP000054937"/>
    </source>
</evidence>